<dbReference type="RefSeq" id="WP_068378962.1">
    <property type="nucleotide sequence ID" value="NZ_LSNE01000009.1"/>
</dbReference>
<proteinExistence type="predicted"/>
<dbReference type="OrthoDB" id="1750577at2"/>
<dbReference type="Proteomes" id="UP000070299">
    <property type="component" value="Unassembled WGS sequence"/>
</dbReference>
<feature type="domain" description="YdbS-like PH" evidence="2">
    <location>
        <begin position="97"/>
        <end position="173"/>
    </location>
</feature>
<dbReference type="Pfam" id="PF03703">
    <property type="entry name" value="bPH_2"/>
    <property type="match status" value="1"/>
</dbReference>
<feature type="transmembrane region" description="Helical" evidence="1">
    <location>
        <begin position="70"/>
        <end position="92"/>
    </location>
</feature>
<sequence>MSETLFSNDNLSAATPEQLAMIQQLDLQTLSEKYAPLNLQINILSTLLITLLGVLVYLQPWLSLPQTLMLYLPLGLSLFTLLGLGFCGLAYIADKRKRYALRELDLHFSSGLIFQKVLSQPITRIQHIELKRGPLERYKGLASLQVFSAGGAMHTFELPGLTLDTAEHIRQLILQHKDLAQHG</sequence>
<keyword evidence="1" id="KW-0812">Transmembrane</keyword>
<feature type="transmembrane region" description="Helical" evidence="1">
    <location>
        <begin position="39"/>
        <end position="58"/>
    </location>
</feature>
<reference evidence="4" key="1">
    <citation type="submission" date="2016-02" db="EMBL/GenBank/DDBJ databases">
        <authorList>
            <person name="Schultz-Johansen M."/>
            <person name="Glaring M.A."/>
            <person name="Bech P.K."/>
            <person name="Stougaard P."/>
        </authorList>
    </citation>
    <scope>NUCLEOTIDE SEQUENCE [LARGE SCALE GENOMIC DNA]</scope>
    <source>
        <strain evidence="4">S66</strain>
    </source>
</reference>
<keyword evidence="4" id="KW-1185">Reference proteome</keyword>
<keyword evidence="1" id="KW-1133">Transmembrane helix</keyword>
<dbReference type="PANTHER" id="PTHR34473:SF2">
    <property type="entry name" value="UPF0699 TRANSMEMBRANE PROTEIN YDBT"/>
    <property type="match status" value="1"/>
</dbReference>
<dbReference type="STRING" id="1799789.AX660_19170"/>
<evidence type="ECO:0000313" key="4">
    <source>
        <dbReference type="Proteomes" id="UP000070299"/>
    </source>
</evidence>
<gene>
    <name evidence="3" type="ORF">AX660_19170</name>
</gene>
<accession>A0A148KMY3</accession>
<name>A0A148KMY3_9ALTE</name>
<dbReference type="EMBL" id="LSNE01000009">
    <property type="protein sequence ID" value="KXI27676.1"/>
    <property type="molecule type" value="Genomic_DNA"/>
</dbReference>
<dbReference type="AlphaFoldDB" id="A0A148KMY3"/>
<organism evidence="3 4">
    <name type="scientific">Paraglaciecola hydrolytica</name>
    <dbReference type="NCBI Taxonomy" id="1799789"/>
    <lineage>
        <taxon>Bacteria</taxon>
        <taxon>Pseudomonadati</taxon>
        <taxon>Pseudomonadota</taxon>
        <taxon>Gammaproteobacteria</taxon>
        <taxon>Alteromonadales</taxon>
        <taxon>Alteromonadaceae</taxon>
        <taxon>Paraglaciecola</taxon>
    </lineage>
</organism>
<dbReference type="PANTHER" id="PTHR34473">
    <property type="entry name" value="UPF0699 TRANSMEMBRANE PROTEIN YDBS"/>
    <property type="match status" value="1"/>
</dbReference>
<evidence type="ECO:0000256" key="1">
    <source>
        <dbReference type="SAM" id="Phobius"/>
    </source>
</evidence>
<protein>
    <recommendedName>
        <fullName evidence="2">YdbS-like PH domain-containing protein</fullName>
    </recommendedName>
</protein>
<evidence type="ECO:0000313" key="3">
    <source>
        <dbReference type="EMBL" id="KXI27676.1"/>
    </source>
</evidence>
<dbReference type="InterPro" id="IPR005182">
    <property type="entry name" value="YdbS-like_PH"/>
</dbReference>
<keyword evidence="1" id="KW-0472">Membrane</keyword>
<evidence type="ECO:0000259" key="2">
    <source>
        <dbReference type="Pfam" id="PF03703"/>
    </source>
</evidence>
<comment type="caution">
    <text evidence="3">The sequence shown here is derived from an EMBL/GenBank/DDBJ whole genome shotgun (WGS) entry which is preliminary data.</text>
</comment>